<evidence type="ECO:0000256" key="7">
    <source>
        <dbReference type="HAMAP-Rule" id="MF_01428"/>
    </source>
</evidence>
<evidence type="ECO:0000256" key="8">
    <source>
        <dbReference type="RuleBase" id="RU363037"/>
    </source>
</evidence>
<reference evidence="10 11" key="1">
    <citation type="submission" date="2020-08" db="EMBL/GenBank/DDBJ databases">
        <title>Cohnella phylogeny.</title>
        <authorList>
            <person name="Dunlap C."/>
        </authorList>
    </citation>
    <scope>NUCLEOTIDE SEQUENCE [LARGE SCALE GENOMIC DNA]</scope>
    <source>
        <strain evidence="10 11">CBP 2801</strain>
    </source>
</reference>
<comment type="similarity">
    <text evidence="7">Belongs to the class-I aminoacyl-tRNA synthetase family. GluQ subfamily.</text>
</comment>
<evidence type="ECO:0000256" key="2">
    <source>
        <dbReference type="ARBA" id="ARBA00022723"/>
    </source>
</evidence>
<feature type="binding site" evidence="7">
    <location>
        <position position="214"/>
    </location>
    <ligand>
        <name>L-glutamate</name>
        <dbReference type="ChEBI" id="CHEBI:29985"/>
    </ligand>
</feature>
<accession>A0A7X0SHV1</accession>
<keyword evidence="5 7" id="KW-0067">ATP-binding</keyword>
<dbReference type="InterPro" id="IPR000924">
    <property type="entry name" value="Glu/Gln-tRNA-synth"/>
</dbReference>
<keyword evidence="4" id="KW-0862">Zinc</keyword>
<dbReference type="EC" id="6.1.1.-" evidence="7"/>
<dbReference type="Gene3D" id="3.40.50.620">
    <property type="entry name" value="HUPs"/>
    <property type="match status" value="1"/>
</dbReference>
<dbReference type="GO" id="GO:0008270">
    <property type="term" value="F:zinc ion binding"/>
    <property type="evidence" value="ECO:0007669"/>
    <property type="project" value="InterPro"/>
</dbReference>
<feature type="short sequence motif" description="'KMSKS' region" evidence="7">
    <location>
        <begin position="252"/>
        <end position="256"/>
    </location>
</feature>
<dbReference type="Proteomes" id="UP000564644">
    <property type="component" value="Unassembled WGS sequence"/>
</dbReference>
<evidence type="ECO:0000256" key="4">
    <source>
        <dbReference type="ARBA" id="ARBA00022833"/>
    </source>
</evidence>
<evidence type="ECO:0000256" key="1">
    <source>
        <dbReference type="ARBA" id="ARBA00022598"/>
    </source>
</evidence>
<feature type="binding site" evidence="7">
    <location>
        <begin position="9"/>
        <end position="13"/>
    </location>
    <ligand>
        <name>L-glutamate</name>
        <dbReference type="ChEBI" id="CHEBI:29985"/>
    </ligand>
</feature>
<proteinExistence type="inferred from homology"/>
<dbReference type="HAMAP" id="MF_01428">
    <property type="entry name" value="Glu_Q_tRNA_synth"/>
    <property type="match status" value="1"/>
</dbReference>
<comment type="function">
    <text evidence="7">Catalyzes the tRNA-independent activation of glutamate in presence of ATP and the subsequent transfer of glutamate onto a tRNA(Asp). Glutamate is transferred on the 2-amino-5-(4,5-dihydroxy-2-cyclopenten-1-yl) moiety of the queuosine in the wobble position of the QUC anticodon.</text>
</comment>
<dbReference type="AlphaFoldDB" id="A0A7X0SHV1"/>
<dbReference type="InterPro" id="IPR020058">
    <property type="entry name" value="Glu/Gln-tRNA-synth_Ib_cat-dom"/>
</dbReference>
<dbReference type="PANTHER" id="PTHR43311:SF1">
    <property type="entry name" value="GLUTAMYL-Q TRNA(ASP) SYNTHETASE"/>
    <property type="match status" value="1"/>
</dbReference>
<keyword evidence="2" id="KW-0479">Metal-binding</keyword>
<evidence type="ECO:0000259" key="9">
    <source>
        <dbReference type="Pfam" id="PF00749"/>
    </source>
</evidence>
<organism evidence="10 11">
    <name type="scientific">Cohnella zeiphila</name>
    <dbReference type="NCBI Taxonomy" id="2761120"/>
    <lineage>
        <taxon>Bacteria</taxon>
        <taxon>Bacillati</taxon>
        <taxon>Bacillota</taxon>
        <taxon>Bacilli</taxon>
        <taxon>Bacillales</taxon>
        <taxon>Paenibacillaceae</taxon>
        <taxon>Cohnella</taxon>
    </lineage>
</organism>
<dbReference type="GO" id="GO:0006424">
    <property type="term" value="P:glutamyl-tRNA aminoacylation"/>
    <property type="evidence" value="ECO:0007669"/>
    <property type="project" value="InterPro"/>
</dbReference>
<comment type="caution">
    <text evidence="7">Lacks conserved residue(s) required for the propagation of feature annotation.</text>
</comment>
<dbReference type="PRINTS" id="PR00987">
    <property type="entry name" value="TRNASYNTHGLU"/>
</dbReference>
<dbReference type="GO" id="GO:0005524">
    <property type="term" value="F:ATP binding"/>
    <property type="evidence" value="ECO:0007669"/>
    <property type="project" value="UniProtKB-KW"/>
</dbReference>
<dbReference type="GO" id="GO:0004818">
    <property type="term" value="F:glutamate-tRNA ligase activity"/>
    <property type="evidence" value="ECO:0007669"/>
    <property type="project" value="TreeGrafter"/>
</dbReference>
<feature type="binding site" evidence="7">
    <location>
        <position position="255"/>
    </location>
    <ligand>
        <name>ATP</name>
        <dbReference type="ChEBI" id="CHEBI:30616"/>
    </ligand>
</feature>
<keyword evidence="6 7" id="KW-0030">Aminoacyl-tRNA synthetase</keyword>
<comment type="caution">
    <text evidence="10">The sequence shown here is derived from an EMBL/GenBank/DDBJ whole genome shotgun (WGS) entry which is preliminary data.</text>
</comment>
<dbReference type="InterPro" id="IPR022380">
    <property type="entry name" value="Glu-Q_tRNA(Asp)_Synthase"/>
</dbReference>
<evidence type="ECO:0000256" key="5">
    <source>
        <dbReference type="ARBA" id="ARBA00022840"/>
    </source>
</evidence>
<keyword evidence="11" id="KW-1185">Reference proteome</keyword>
<dbReference type="RefSeq" id="WP_185128208.1">
    <property type="nucleotide sequence ID" value="NZ_JACJVO010000007.1"/>
</dbReference>
<feature type="binding site" evidence="7">
    <location>
        <position position="45"/>
    </location>
    <ligand>
        <name>L-glutamate</name>
        <dbReference type="ChEBI" id="CHEBI:29985"/>
    </ligand>
</feature>
<dbReference type="InterPro" id="IPR014729">
    <property type="entry name" value="Rossmann-like_a/b/a_fold"/>
</dbReference>
<feature type="domain" description="Glutamyl/glutaminyl-tRNA synthetase class Ib catalytic" evidence="9">
    <location>
        <begin position="6"/>
        <end position="279"/>
    </location>
</feature>
<protein>
    <recommendedName>
        <fullName evidence="7">Glutamyl-Q tRNA(Asp) synthetase</fullName>
        <shortName evidence="7">Glu-Q-RSs</shortName>
        <ecNumber evidence="7">6.1.1.-</ecNumber>
    </recommendedName>
</protein>
<evidence type="ECO:0000256" key="6">
    <source>
        <dbReference type="ARBA" id="ARBA00023146"/>
    </source>
</evidence>
<keyword evidence="1 7" id="KW-0436">Ligase</keyword>
<keyword evidence="3 7" id="KW-0547">Nucleotide-binding</keyword>
<keyword evidence="8" id="KW-0648">Protein biosynthesis</keyword>
<dbReference type="InterPro" id="IPR001412">
    <property type="entry name" value="aa-tRNA-synth_I_CS"/>
</dbReference>
<feature type="short sequence motif" description="'HIGH' region" evidence="7">
    <location>
        <begin position="12"/>
        <end position="22"/>
    </location>
</feature>
<evidence type="ECO:0000256" key="3">
    <source>
        <dbReference type="ARBA" id="ARBA00022741"/>
    </source>
</evidence>
<dbReference type="InterPro" id="IPR049940">
    <property type="entry name" value="GluQ/Sye"/>
</dbReference>
<evidence type="ECO:0000313" key="11">
    <source>
        <dbReference type="Proteomes" id="UP000564644"/>
    </source>
</evidence>
<dbReference type="GO" id="GO:0005829">
    <property type="term" value="C:cytosol"/>
    <property type="evidence" value="ECO:0007669"/>
    <property type="project" value="TreeGrafter"/>
</dbReference>
<feature type="binding site" evidence="7">
    <location>
        <position position="196"/>
    </location>
    <ligand>
        <name>L-glutamate</name>
        <dbReference type="ChEBI" id="CHEBI:29985"/>
    </ligand>
</feature>
<sequence length="324" mass="35211">MSVTRVRGRFAPTPSGRLHLGNALSALLAWLQIRAESGEMILRLEDLDRARCKPAYAAQLLEDMRWLGLDWEEGPDAGGPWAPYEQSLRSERYEEALGILKREGHLYECFCSRADLLSAASAPHGLASEGAGCAGECRRLTEAQKAERAAKKSPALRFAMPDRAFPFADGIAGTVVFPAGAGGDFVVRRADGVIGYQLAVVVDDIAMRVTDVLRGWDLLDSTPRQLALYEALGAAPPRFAHGPLLLGPDGSRLSKRHGSVSLAELREQGLPAERIVGWLAAASGLIEIATDASPRELVAVWRPERVKREAVRLNEDWLAALMPD</sequence>
<dbReference type="SUPFAM" id="SSF52374">
    <property type="entry name" value="Nucleotidylyl transferase"/>
    <property type="match status" value="1"/>
</dbReference>
<dbReference type="Pfam" id="PF00749">
    <property type="entry name" value="tRNA-synt_1c"/>
    <property type="match status" value="1"/>
</dbReference>
<evidence type="ECO:0000313" key="10">
    <source>
        <dbReference type="EMBL" id="MBB6730276.1"/>
    </source>
</evidence>
<gene>
    <name evidence="10" type="primary">gluQRS</name>
    <name evidence="7" type="synonym">gluQ</name>
    <name evidence="10" type="ORF">H7C18_05135</name>
</gene>
<dbReference type="PANTHER" id="PTHR43311">
    <property type="entry name" value="GLUTAMATE--TRNA LIGASE"/>
    <property type="match status" value="1"/>
</dbReference>
<dbReference type="NCBIfam" id="NF004315">
    <property type="entry name" value="PRK05710.1-4"/>
    <property type="match status" value="1"/>
</dbReference>
<dbReference type="EMBL" id="JACJVO010000007">
    <property type="protein sequence ID" value="MBB6730276.1"/>
    <property type="molecule type" value="Genomic_DNA"/>
</dbReference>
<dbReference type="GO" id="GO:0006400">
    <property type="term" value="P:tRNA modification"/>
    <property type="evidence" value="ECO:0007669"/>
    <property type="project" value="InterPro"/>
</dbReference>
<dbReference type="PROSITE" id="PS00178">
    <property type="entry name" value="AA_TRNA_LIGASE_I"/>
    <property type="match status" value="1"/>
</dbReference>
<name>A0A7X0SHV1_9BACL</name>